<evidence type="ECO:0000313" key="2">
    <source>
        <dbReference type="EMBL" id="MSU00221.1"/>
    </source>
</evidence>
<evidence type="ECO:0000259" key="1">
    <source>
        <dbReference type="Pfam" id="PF07872"/>
    </source>
</evidence>
<protein>
    <submittedName>
        <fullName evidence="2">DUF1659 domain-containing protein</fullName>
    </submittedName>
</protein>
<dbReference type="Proteomes" id="UP000469523">
    <property type="component" value="Unassembled WGS sequence"/>
</dbReference>
<name>A0A6N7XDU0_9FIRM</name>
<comment type="caution">
    <text evidence="2">The sequence shown here is derived from an EMBL/GenBank/DDBJ whole genome shotgun (WGS) entry which is preliminary data.</text>
</comment>
<reference evidence="2 3" key="1">
    <citation type="submission" date="2019-09" db="EMBL/GenBank/DDBJ databases">
        <title>In-depth cultivation of the pig gut microbiome towards novel bacterial diversity and tailored functional studies.</title>
        <authorList>
            <person name="Wylensek D."/>
            <person name="Hitch T.C.A."/>
            <person name="Clavel T."/>
        </authorList>
    </citation>
    <scope>NUCLEOTIDE SEQUENCE [LARGE SCALE GENOMIC DNA]</scope>
    <source>
        <strain evidence="2 3">WCA3-693-APC-4?</strain>
    </source>
</reference>
<gene>
    <name evidence="2" type="ORF">FYJ83_01905</name>
</gene>
<sequence length="73" mass="8144">MMAIETVKEKMSLKLELDGGIIDGKQKIHPKSFTQIKATAEDQNLYNAATIIASLQQKNLLKVQKVEITTLTE</sequence>
<accession>A0A6N7XDU0</accession>
<dbReference type="AlphaFoldDB" id="A0A6N7XDU0"/>
<dbReference type="InterPro" id="IPR012454">
    <property type="entry name" value="DUF1659"/>
</dbReference>
<dbReference type="Pfam" id="PF07872">
    <property type="entry name" value="DUF1659"/>
    <property type="match status" value="1"/>
</dbReference>
<evidence type="ECO:0000313" key="3">
    <source>
        <dbReference type="Proteomes" id="UP000469523"/>
    </source>
</evidence>
<keyword evidence="3" id="KW-1185">Reference proteome</keyword>
<dbReference type="EMBL" id="VUNQ01000002">
    <property type="protein sequence ID" value="MSU00221.1"/>
    <property type="molecule type" value="Genomic_DNA"/>
</dbReference>
<feature type="domain" description="DUF1659" evidence="1">
    <location>
        <begin position="3"/>
        <end position="73"/>
    </location>
</feature>
<proteinExistence type="predicted"/>
<organism evidence="2 3">
    <name type="scientific">Tissierella pigra</name>
    <dbReference type="NCBI Taxonomy" id="2607614"/>
    <lineage>
        <taxon>Bacteria</taxon>
        <taxon>Bacillati</taxon>
        <taxon>Bacillota</taxon>
        <taxon>Tissierellia</taxon>
        <taxon>Tissierellales</taxon>
        <taxon>Tissierellaceae</taxon>
        <taxon>Tissierella</taxon>
    </lineage>
</organism>